<dbReference type="AlphaFoldDB" id="L1J7R1"/>
<dbReference type="Proteomes" id="UP000011087">
    <property type="component" value="Unassembled WGS sequence"/>
</dbReference>
<evidence type="ECO:0000313" key="4">
    <source>
        <dbReference type="Proteomes" id="UP000011087"/>
    </source>
</evidence>
<name>L1J7R1_GUITC</name>
<evidence type="ECO:0000313" key="2">
    <source>
        <dbReference type="EMBL" id="EKX44120.1"/>
    </source>
</evidence>
<evidence type="ECO:0000256" key="1">
    <source>
        <dbReference type="SAM" id="MobiDB-lite"/>
    </source>
</evidence>
<dbReference type="HOGENOM" id="CLU_840573_0_0_1"/>
<dbReference type="PaxDb" id="55529-EKX44120"/>
<protein>
    <submittedName>
        <fullName evidence="2 3">Uncharacterized protein</fullName>
    </submittedName>
</protein>
<sequence length="304" mass="33399">MAEETEKAENKDKRAVISEEIAVEIFAKRKMNTKFKTADSCLVANEYGVSSKSVRDVWDRRTWVKATMPLWTPAEVEQYEKSNKRPPGRPLGVTDSKPRKRRCHSHKSDQTLRKKVAESRRQQPNDASSSSSSSSSTCYFNSSSCSSSSSEAGSSTVDNQHAALGLPIEEAKSRILAAQPFVHQRPDAQIVGLEALRNLQPPTGIEMLLAGNQAWNPPLLQSQPFLLLQPATSRPILPLQTHTILPSSTLNTGIPFDQPALWPGIVNIGIAQRISATNTLLMLNQACISSTQNKPESQLKDGGR</sequence>
<evidence type="ECO:0000313" key="3">
    <source>
        <dbReference type="EnsemblProtists" id="EKX44120"/>
    </source>
</evidence>
<dbReference type="RefSeq" id="XP_005831100.1">
    <property type="nucleotide sequence ID" value="XM_005831043.1"/>
</dbReference>
<feature type="compositionally biased region" description="Basic and acidic residues" evidence="1">
    <location>
        <begin position="106"/>
        <end position="123"/>
    </location>
</feature>
<reference evidence="4" key="2">
    <citation type="submission" date="2012-11" db="EMBL/GenBank/DDBJ databases">
        <authorList>
            <person name="Kuo A."/>
            <person name="Curtis B.A."/>
            <person name="Tanifuji G."/>
            <person name="Burki F."/>
            <person name="Gruber A."/>
            <person name="Irimia M."/>
            <person name="Maruyama S."/>
            <person name="Arias M.C."/>
            <person name="Ball S.G."/>
            <person name="Gile G.H."/>
            <person name="Hirakawa Y."/>
            <person name="Hopkins J.F."/>
            <person name="Rensing S.A."/>
            <person name="Schmutz J."/>
            <person name="Symeonidi A."/>
            <person name="Elias M."/>
            <person name="Eveleigh R.J."/>
            <person name="Herman E.K."/>
            <person name="Klute M.J."/>
            <person name="Nakayama T."/>
            <person name="Obornik M."/>
            <person name="Reyes-Prieto A."/>
            <person name="Armbrust E.V."/>
            <person name="Aves S.J."/>
            <person name="Beiko R.G."/>
            <person name="Coutinho P."/>
            <person name="Dacks J.B."/>
            <person name="Durnford D.G."/>
            <person name="Fast N.M."/>
            <person name="Green B.R."/>
            <person name="Grisdale C."/>
            <person name="Hempe F."/>
            <person name="Henrissat B."/>
            <person name="Hoppner M.P."/>
            <person name="Ishida K.-I."/>
            <person name="Kim E."/>
            <person name="Koreny L."/>
            <person name="Kroth P.G."/>
            <person name="Liu Y."/>
            <person name="Malik S.-B."/>
            <person name="Maier U.G."/>
            <person name="McRose D."/>
            <person name="Mock T."/>
            <person name="Neilson J.A."/>
            <person name="Onodera N.T."/>
            <person name="Poole A.M."/>
            <person name="Pritham E.J."/>
            <person name="Richards T.A."/>
            <person name="Rocap G."/>
            <person name="Roy S.W."/>
            <person name="Sarai C."/>
            <person name="Schaack S."/>
            <person name="Shirato S."/>
            <person name="Slamovits C.H."/>
            <person name="Spencer D.F."/>
            <person name="Suzuki S."/>
            <person name="Worden A.Z."/>
            <person name="Zauner S."/>
            <person name="Barry K."/>
            <person name="Bell C."/>
            <person name="Bharti A.K."/>
            <person name="Crow J.A."/>
            <person name="Grimwood J."/>
            <person name="Kramer R."/>
            <person name="Lindquist E."/>
            <person name="Lucas S."/>
            <person name="Salamov A."/>
            <person name="McFadden G.I."/>
            <person name="Lane C.E."/>
            <person name="Keeling P.J."/>
            <person name="Gray M.W."/>
            <person name="Grigoriev I.V."/>
            <person name="Archibald J.M."/>
        </authorList>
    </citation>
    <scope>NUCLEOTIDE SEQUENCE</scope>
    <source>
        <strain evidence="4">CCMP2712</strain>
    </source>
</reference>
<keyword evidence="4" id="KW-1185">Reference proteome</keyword>
<dbReference type="GeneID" id="17300816"/>
<dbReference type="EMBL" id="JH993006">
    <property type="protein sequence ID" value="EKX44120.1"/>
    <property type="molecule type" value="Genomic_DNA"/>
</dbReference>
<reference evidence="2 4" key="1">
    <citation type="journal article" date="2012" name="Nature">
        <title>Algal genomes reveal evolutionary mosaicism and the fate of nucleomorphs.</title>
        <authorList>
            <consortium name="DOE Joint Genome Institute"/>
            <person name="Curtis B.A."/>
            <person name="Tanifuji G."/>
            <person name="Burki F."/>
            <person name="Gruber A."/>
            <person name="Irimia M."/>
            <person name="Maruyama S."/>
            <person name="Arias M.C."/>
            <person name="Ball S.G."/>
            <person name="Gile G.H."/>
            <person name="Hirakawa Y."/>
            <person name="Hopkins J.F."/>
            <person name="Kuo A."/>
            <person name="Rensing S.A."/>
            <person name="Schmutz J."/>
            <person name="Symeonidi A."/>
            <person name="Elias M."/>
            <person name="Eveleigh R.J."/>
            <person name="Herman E.K."/>
            <person name="Klute M.J."/>
            <person name="Nakayama T."/>
            <person name="Obornik M."/>
            <person name="Reyes-Prieto A."/>
            <person name="Armbrust E.V."/>
            <person name="Aves S.J."/>
            <person name="Beiko R.G."/>
            <person name="Coutinho P."/>
            <person name="Dacks J.B."/>
            <person name="Durnford D.G."/>
            <person name="Fast N.M."/>
            <person name="Green B.R."/>
            <person name="Grisdale C.J."/>
            <person name="Hempel F."/>
            <person name="Henrissat B."/>
            <person name="Hoppner M.P."/>
            <person name="Ishida K."/>
            <person name="Kim E."/>
            <person name="Koreny L."/>
            <person name="Kroth P.G."/>
            <person name="Liu Y."/>
            <person name="Malik S.B."/>
            <person name="Maier U.G."/>
            <person name="McRose D."/>
            <person name="Mock T."/>
            <person name="Neilson J.A."/>
            <person name="Onodera N.T."/>
            <person name="Poole A.M."/>
            <person name="Pritham E.J."/>
            <person name="Richards T.A."/>
            <person name="Rocap G."/>
            <person name="Roy S.W."/>
            <person name="Sarai C."/>
            <person name="Schaack S."/>
            <person name="Shirato S."/>
            <person name="Slamovits C.H."/>
            <person name="Spencer D.F."/>
            <person name="Suzuki S."/>
            <person name="Worden A.Z."/>
            <person name="Zauner S."/>
            <person name="Barry K."/>
            <person name="Bell C."/>
            <person name="Bharti A.K."/>
            <person name="Crow J.A."/>
            <person name="Grimwood J."/>
            <person name="Kramer R."/>
            <person name="Lindquist E."/>
            <person name="Lucas S."/>
            <person name="Salamov A."/>
            <person name="McFadden G.I."/>
            <person name="Lane C.E."/>
            <person name="Keeling P.J."/>
            <person name="Gray M.W."/>
            <person name="Grigoriev I.V."/>
            <person name="Archibald J.M."/>
        </authorList>
    </citation>
    <scope>NUCLEOTIDE SEQUENCE</scope>
    <source>
        <strain evidence="2 4">CCMP2712</strain>
    </source>
</reference>
<feature type="compositionally biased region" description="Low complexity" evidence="1">
    <location>
        <begin position="128"/>
        <end position="137"/>
    </location>
</feature>
<proteinExistence type="predicted"/>
<feature type="region of interest" description="Disordered" evidence="1">
    <location>
        <begin position="77"/>
        <end position="137"/>
    </location>
</feature>
<dbReference type="KEGG" id="gtt:GUITHDRAFT_109903"/>
<organism evidence="2">
    <name type="scientific">Guillardia theta (strain CCMP2712)</name>
    <name type="common">Cryptophyte</name>
    <dbReference type="NCBI Taxonomy" id="905079"/>
    <lineage>
        <taxon>Eukaryota</taxon>
        <taxon>Cryptophyceae</taxon>
        <taxon>Pyrenomonadales</taxon>
        <taxon>Geminigeraceae</taxon>
        <taxon>Guillardia</taxon>
    </lineage>
</organism>
<accession>L1J7R1</accession>
<dbReference type="EnsemblProtists" id="EKX44120">
    <property type="protein sequence ID" value="EKX44120"/>
    <property type="gene ID" value="GUITHDRAFT_109903"/>
</dbReference>
<reference evidence="3" key="3">
    <citation type="submission" date="2016-03" db="UniProtKB">
        <authorList>
            <consortium name="EnsemblProtists"/>
        </authorList>
    </citation>
    <scope>IDENTIFICATION</scope>
</reference>
<gene>
    <name evidence="2" type="ORF">GUITHDRAFT_109903</name>
</gene>